<dbReference type="SUPFAM" id="SSF51197">
    <property type="entry name" value="Clavaminate synthase-like"/>
    <property type="match status" value="1"/>
</dbReference>
<evidence type="ECO:0000259" key="6">
    <source>
        <dbReference type="PROSITE" id="PS51184"/>
    </source>
</evidence>
<reference evidence="7" key="1">
    <citation type="submission" date="2019-02" db="EMBL/GenBank/DDBJ databases">
        <authorList>
            <person name="Li S.-H."/>
        </authorList>
    </citation>
    <scope>NUCLEOTIDE SEQUENCE</scope>
    <source>
        <strain evidence="7">IMCC11814</strain>
    </source>
</reference>
<evidence type="ECO:0000313" key="7">
    <source>
        <dbReference type="EMBL" id="MCX2976502.1"/>
    </source>
</evidence>
<dbReference type="EMBL" id="SHNO01000001">
    <property type="protein sequence ID" value="MCX2976502.1"/>
    <property type="molecule type" value="Genomic_DNA"/>
</dbReference>
<dbReference type="PANTHER" id="PTHR13096:SF8">
    <property type="entry name" value="RIBOSOMAL OXYGENASE 1"/>
    <property type="match status" value="1"/>
</dbReference>
<dbReference type="RefSeq" id="WP_279248249.1">
    <property type="nucleotide sequence ID" value="NZ_SHNO01000001.1"/>
</dbReference>
<dbReference type="SMART" id="SM00558">
    <property type="entry name" value="JmjC"/>
    <property type="match status" value="1"/>
</dbReference>
<dbReference type="InterPro" id="IPR039994">
    <property type="entry name" value="NO66-like"/>
</dbReference>
<dbReference type="PROSITE" id="PS51184">
    <property type="entry name" value="JMJC"/>
    <property type="match status" value="1"/>
</dbReference>
<keyword evidence="8" id="KW-1185">Reference proteome</keyword>
<dbReference type="Proteomes" id="UP001143304">
    <property type="component" value="Unassembled WGS sequence"/>
</dbReference>
<dbReference type="Pfam" id="PF08007">
    <property type="entry name" value="JmjC_2"/>
    <property type="match status" value="1"/>
</dbReference>
<evidence type="ECO:0000256" key="1">
    <source>
        <dbReference type="ARBA" id="ARBA00001954"/>
    </source>
</evidence>
<evidence type="ECO:0000256" key="5">
    <source>
        <dbReference type="ARBA" id="ARBA00023004"/>
    </source>
</evidence>
<sequence length="375" mass="42631">MSPRWQLNLDRASFLEQYWQRRPLLVRGAIEGFVPPIDANELAGLAMEEEVEARIIEQHNGRWQLEHGPFADNAYQRSAPWTLLVQSVDHYIPDVEGLRRMVDFIPQWRADDVMVSYAADGGSVGPHYDNYDVFLLQGEGERLWQLGQNCDESSRLLPHDELRILEKFTVKQEFLLQCGDMLYVPPGLAHWGVARGECTTFSLGFRAPRILDMVSRWADQLVESIEGAEFYQDPERDTSIRPGEISAKDVHQVRETMRKALESVKDEHWFGELVTEPRSEPPPLDGDARAYWASGFSQVELLGAARLAWQHQPNNAVQVYANGVSRTFAASVIPILEQLCGNGSFRIEQSKNNKAPNDRSALFEFLLETGVIHVQ</sequence>
<evidence type="ECO:0000313" key="8">
    <source>
        <dbReference type="Proteomes" id="UP001143304"/>
    </source>
</evidence>
<dbReference type="InterPro" id="IPR003347">
    <property type="entry name" value="JmjC_dom"/>
</dbReference>
<dbReference type="Gene3D" id="3.40.366.30">
    <property type="entry name" value="50S ribosomal protein L16 arginine hydroxylase, Chain A, Domain 2"/>
    <property type="match status" value="1"/>
</dbReference>
<comment type="caution">
    <text evidence="7">The sequence shown here is derived from an EMBL/GenBank/DDBJ whole genome shotgun (WGS) entry which is preliminary data.</text>
</comment>
<keyword evidence="5" id="KW-0408">Iron</keyword>
<dbReference type="InterPro" id="IPR046799">
    <property type="entry name" value="ROXA-like_wH"/>
</dbReference>
<dbReference type="Gene3D" id="2.60.120.650">
    <property type="entry name" value="Cupin"/>
    <property type="match status" value="1"/>
</dbReference>
<comment type="cofactor">
    <cofactor evidence="1">
        <name>Fe(2+)</name>
        <dbReference type="ChEBI" id="CHEBI:29033"/>
    </cofactor>
</comment>
<keyword evidence="4" id="KW-0560">Oxidoreductase</keyword>
<name>A0ABT3T4S3_9GAMM</name>
<feature type="domain" description="JmjC" evidence="6">
    <location>
        <begin position="94"/>
        <end position="222"/>
    </location>
</feature>
<keyword evidence="3" id="KW-0223">Dioxygenase</keyword>
<gene>
    <name evidence="7" type="ORF">EYC82_03945</name>
</gene>
<dbReference type="PANTHER" id="PTHR13096">
    <property type="entry name" value="MINA53 MYC INDUCED NUCLEAR ANTIGEN"/>
    <property type="match status" value="1"/>
</dbReference>
<proteinExistence type="predicted"/>
<keyword evidence="2" id="KW-0479">Metal-binding</keyword>
<protein>
    <submittedName>
        <fullName evidence="7">Cupin domain-containing protein</fullName>
    </submittedName>
</protein>
<organism evidence="7 8">
    <name type="scientific">Candidatus Marimicrobium litorale</name>
    <dbReference type="NCBI Taxonomy" id="2518991"/>
    <lineage>
        <taxon>Bacteria</taxon>
        <taxon>Pseudomonadati</taxon>
        <taxon>Pseudomonadota</taxon>
        <taxon>Gammaproteobacteria</taxon>
        <taxon>Cellvibrionales</taxon>
        <taxon>Halieaceae</taxon>
        <taxon>Marimicrobium</taxon>
    </lineage>
</organism>
<evidence type="ECO:0000256" key="3">
    <source>
        <dbReference type="ARBA" id="ARBA00022964"/>
    </source>
</evidence>
<accession>A0ABT3T4S3</accession>
<evidence type="ECO:0000256" key="2">
    <source>
        <dbReference type="ARBA" id="ARBA00022723"/>
    </source>
</evidence>
<dbReference type="Pfam" id="PF20514">
    <property type="entry name" value="WHD_ROXA"/>
    <property type="match status" value="1"/>
</dbReference>
<evidence type="ECO:0000256" key="4">
    <source>
        <dbReference type="ARBA" id="ARBA00023002"/>
    </source>
</evidence>